<comment type="caution">
    <text evidence="1">The sequence shown here is derived from an EMBL/GenBank/DDBJ whole genome shotgun (WGS) entry which is preliminary data.</text>
</comment>
<accession>A0AA35X1J1</accession>
<protein>
    <submittedName>
        <fullName evidence="1">Uncharacterized protein</fullName>
    </submittedName>
</protein>
<sequence length="168" mass="19307">MASGLPLARQFPALSRWRNVFLPFPALLVRHLSSGGEALSSNLSQQVVGSDRTIICYHPPTSTPHQNTKPLRRRKVWENSSLTDGEVTLVRRLRQEDGSIWSVATLSRLFKVSPALISRVAPPSEERMRELDEEKEMLRNMRRHKRKLFLLQRQAVSCHQLVHNCSYL</sequence>
<dbReference type="EMBL" id="CASHTH010002741">
    <property type="protein sequence ID" value="CAI8034585.1"/>
    <property type="molecule type" value="Genomic_DNA"/>
</dbReference>
<dbReference type="Pfam" id="PF12824">
    <property type="entry name" value="MRP-L20"/>
    <property type="match status" value="1"/>
</dbReference>
<proteinExistence type="predicted"/>
<dbReference type="Proteomes" id="UP001174909">
    <property type="component" value="Unassembled WGS sequence"/>
</dbReference>
<gene>
    <name evidence="1" type="ORF">GBAR_LOCUS19458</name>
</gene>
<keyword evidence="2" id="KW-1185">Reference proteome</keyword>
<name>A0AA35X1J1_GEOBA</name>
<evidence type="ECO:0000313" key="2">
    <source>
        <dbReference type="Proteomes" id="UP001174909"/>
    </source>
</evidence>
<organism evidence="1 2">
    <name type="scientific">Geodia barretti</name>
    <name type="common">Barrett's horny sponge</name>
    <dbReference type="NCBI Taxonomy" id="519541"/>
    <lineage>
        <taxon>Eukaryota</taxon>
        <taxon>Metazoa</taxon>
        <taxon>Porifera</taxon>
        <taxon>Demospongiae</taxon>
        <taxon>Heteroscleromorpha</taxon>
        <taxon>Tetractinellida</taxon>
        <taxon>Astrophorina</taxon>
        <taxon>Geodiidae</taxon>
        <taxon>Geodia</taxon>
    </lineage>
</organism>
<evidence type="ECO:0000313" key="1">
    <source>
        <dbReference type="EMBL" id="CAI8034585.1"/>
    </source>
</evidence>
<reference evidence="1" key="1">
    <citation type="submission" date="2023-03" db="EMBL/GenBank/DDBJ databases">
        <authorList>
            <person name="Steffen K."/>
            <person name="Cardenas P."/>
        </authorList>
    </citation>
    <scope>NUCLEOTIDE SEQUENCE</scope>
</reference>
<dbReference type="AlphaFoldDB" id="A0AA35X1J1"/>